<keyword evidence="1" id="KW-0175">Coiled coil</keyword>
<evidence type="ECO:0000313" key="3">
    <source>
        <dbReference type="EMBL" id="MBB5143243.1"/>
    </source>
</evidence>
<dbReference type="SUPFAM" id="SSF88874">
    <property type="entry name" value="Receptor-binding domain of short tail fibre protein gp12"/>
    <property type="match status" value="1"/>
</dbReference>
<evidence type="ECO:0000256" key="1">
    <source>
        <dbReference type="SAM" id="Coils"/>
    </source>
</evidence>
<organism evidence="3 4">
    <name type="scientific">Desulfovibrio intestinalis</name>
    <dbReference type="NCBI Taxonomy" id="58621"/>
    <lineage>
        <taxon>Bacteria</taxon>
        <taxon>Pseudomonadati</taxon>
        <taxon>Thermodesulfobacteriota</taxon>
        <taxon>Desulfovibrionia</taxon>
        <taxon>Desulfovibrionales</taxon>
        <taxon>Desulfovibrionaceae</taxon>
        <taxon>Desulfovibrio</taxon>
    </lineage>
</organism>
<keyword evidence="4" id="KW-1185">Reference proteome</keyword>
<evidence type="ECO:0000256" key="2">
    <source>
        <dbReference type="SAM" id="MobiDB-lite"/>
    </source>
</evidence>
<protein>
    <recommendedName>
        <fullName evidence="5">Tail fiber protein</fullName>
    </recommendedName>
</protein>
<dbReference type="AlphaFoldDB" id="A0A7W8C0C4"/>
<name>A0A7W8C0C4_9BACT</name>
<evidence type="ECO:0000313" key="4">
    <source>
        <dbReference type="Proteomes" id="UP000539075"/>
    </source>
</evidence>
<feature type="region of interest" description="Disordered" evidence="2">
    <location>
        <begin position="153"/>
        <end position="208"/>
    </location>
</feature>
<reference evidence="3 4" key="1">
    <citation type="submission" date="2020-08" db="EMBL/GenBank/DDBJ databases">
        <title>Genomic Encyclopedia of Type Strains, Phase IV (KMG-IV): sequencing the most valuable type-strain genomes for metagenomic binning, comparative biology and taxonomic classification.</title>
        <authorList>
            <person name="Goeker M."/>
        </authorList>
    </citation>
    <scope>NUCLEOTIDE SEQUENCE [LARGE SCALE GENOMIC DNA]</scope>
    <source>
        <strain evidence="3 4">DSM 11275</strain>
    </source>
</reference>
<comment type="caution">
    <text evidence="3">The sequence shown here is derived from an EMBL/GenBank/DDBJ whole genome shotgun (WGS) entry which is preliminary data.</text>
</comment>
<dbReference type="RefSeq" id="WP_183718586.1">
    <property type="nucleotide sequence ID" value="NZ_JACHGO010000003.1"/>
</dbReference>
<sequence length="465" mass="48421">MTMPYSPSRAVYEGNDAATRFPFSFKVWDASQLVVTLTSPAGVTTGASGWTADIGASGGEIVYLHDAAPLPAGWKLAITRDMPFTQEVNLVSASRFDPQVIEDALDQAAAERQQTMEMMRRAVILPATSDKTPQDVVQDVYASRDASVASAIHSKNAAEESATQANKSEAEAHRAASEADRAGAEANRSKSEANRAESAAEVAADKAHEAMASELARAASEADRARAEADRAQNMSNIGPATVDKLGFVKIGEGIAAEDNGTISVTPVDFASSEKPGTVKPGLGLTIADGGALNVSYWDAFPPCVPVPVWGVTFGGSDGRRAIMPGETQAREDWIKCDGGTDGISGVVPNLTGRVLLGTDTANPAGALAGTSKHTHTITGNVDATTISTAQMPSHGHYYTYPPHYGQENQASGGSAGRLFNSLVGGTTGAQGDSGGHIHSMSNALASNTSNMMPYFAMDFVIKVV</sequence>
<proteinExistence type="predicted"/>
<dbReference type="Proteomes" id="UP000539075">
    <property type="component" value="Unassembled WGS sequence"/>
</dbReference>
<feature type="compositionally biased region" description="Basic and acidic residues" evidence="2">
    <location>
        <begin position="168"/>
        <end position="195"/>
    </location>
</feature>
<dbReference type="CDD" id="cd06503">
    <property type="entry name" value="ATP-synt_Fo_b"/>
    <property type="match status" value="1"/>
</dbReference>
<accession>A0A7W8C0C4</accession>
<feature type="coiled-coil region" evidence="1">
    <location>
        <begin position="208"/>
        <end position="235"/>
    </location>
</feature>
<dbReference type="EMBL" id="JACHGO010000003">
    <property type="protein sequence ID" value="MBB5143243.1"/>
    <property type="molecule type" value="Genomic_DNA"/>
</dbReference>
<gene>
    <name evidence="3" type="ORF">HNQ38_001331</name>
</gene>
<evidence type="ECO:0008006" key="5">
    <source>
        <dbReference type="Google" id="ProtNLM"/>
    </source>
</evidence>